<organism evidence="1 2">
    <name type="scientific">Bacillus subtilis</name>
    <dbReference type="NCBI Taxonomy" id="1423"/>
    <lineage>
        <taxon>Bacteria</taxon>
        <taxon>Bacillati</taxon>
        <taxon>Bacillota</taxon>
        <taxon>Bacilli</taxon>
        <taxon>Bacillales</taxon>
        <taxon>Bacillaceae</taxon>
        <taxon>Bacillus</taxon>
    </lineage>
</organism>
<gene>
    <name evidence="1" type="ORF">SC09_Contig17orf00123</name>
</gene>
<accession>A0A0D1IUJ8</accession>
<name>A0A0D1IUJ8_BACIU</name>
<evidence type="ECO:0000313" key="2">
    <source>
        <dbReference type="Proteomes" id="UP000032247"/>
    </source>
</evidence>
<dbReference type="Proteomes" id="UP000032247">
    <property type="component" value="Unassembled WGS sequence"/>
</dbReference>
<dbReference type="Gene3D" id="2.160.20.80">
    <property type="entry name" value="E3 ubiquitin-protein ligase SopA"/>
    <property type="match status" value="1"/>
</dbReference>
<dbReference type="PATRIC" id="fig|1423.173.peg.114"/>
<dbReference type="PANTHER" id="PTHR14136">
    <property type="entry name" value="BTB_POZ DOMAIN-CONTAINING PROTEIN KCTD9"/>
    <property type="match status" value="1"/>
</dbReference>
<dbReference type="SUPFAM" id="SSF141571">
    <property type="entry name" value="Pentapeptide repeat-like"/>
    <property type="match status" value="1"/>
</dbReference>
<reference evidence="1 2" key="1">
    <citation type="submission" date="2014-12" db="EMBL/GenBank/DDBJ databases">
        <title>Comparative genome analysis of Bacillus coagulans HM-08, Clostridium butyricum HM-68, Bacillus subtilis HM-66 and Bacillus licheniformis BL-09.</title>
        <authorList>
            <person name="Zhang H."/>
        </authorList>
    </citation>
    <scope>NUCLEOTIDE SEQUENCE [LARGE SCALE GENOMIC DNA]</scope>
    <source>
        <strain evidence="1 2">HM-66</strain>
    </source>
</reference>
<dbReference type="AlphaFoldDB" id="A0A0D1IUJ8"/>
<proteinExistence type="predicted"/>
<protein>
    <recommendedName>
        <fullName evidence="3">Pentapeptide repeat-containing protein</fullName>
    </recommendedName>
</protein>
<dbReference type="EMBL" id="JXBC01000001">
    <property type="protein sequence ID" value="KIU12993.1"/>
    <property type="molecule type" value="Genomic_DNA"/>
</dbReference>
<comment type="caution">
    <text evidence="1">The sequence shown here is derived from an EMBL/GenBank/DDBJ whole genome shotgun (WGS) entry which is preliminary data.</text>
</comment>
<evidence type="ECO:0008006" key="3">
    <source>
        <dbReference type="Google" id="ProtNLM"/>
    </source>
</evidence>
<evidence type="ECO:0000313" key="1">
    <source>
        <dbReference type="EMBL" id="KIU12993.1"/>
    </source>
</evidence>
<sequence length="206" mass="22654">MHMHSLLDVISNHVSNHVSLSEPLFLLALCDTEKINRILNKRDLSEEIIVSKTAKSLMKQSSHLHLIGVVETTFDDILWEDEDTAQIKNVSILTILDAVEMIRKYGQYVNLEAASLKGAHLEAADLRGANLKNCDLQGANLARANLKGACLEGANLQGCNLNEANLFGADLTNTDLRRANLTYAELRNVNMKGTALRGAELCYLAP</sequence>
<dbReference type="InterPro" id="IPR051082">
    <property type="entry name" value="Pentapeptide-BTB/POZ_domain"/>
</dbReference>
<dbReference type="PANTHER" id="PTHR14136:SF17">
    <property type="entry name" value="BTB_POZ DOMAIN-CONTAINING PROTEIN KCTD9"/>
    <property type="match status" value="1"/>
</dbReference>
<dbReference type="InterPro" id="IPR001646">
    <property type="entry name" value="5peptide_repeat"/>
</dbReference>
<dbReference type="Pfam" id="PF00805">
    <property type="entry name" value="Pentapeptide"/>
    <property type="match status" value="2"/>
</dbReference>